<sequence length="239" mass="24934">MSYILDALKKAEAERRQGNAGGTFSGAPSGGPAGAPPSVWRTPWPWLAITVIAALGMGLAWLRLGPSPAPQAAPPAASPQSPVAPAAPAVADASANAPQAAVPSAAPVAPATHAPAPAAKAPSPAEHASAAQADERKPRPARRKETPKAQDRQEKQEKQEAKPAPAPALRELPEDLQRQIPAYSMNGYIYSGNKADRSVLINGRLMHEGDEIAPGLKLETMTANGMILNFRGTRFRTGY</sequence>
<feature type="compositionally biased region" description="Low complexity" evidence="1">
    <location>
        <begin position="78"/>
        <end position="132"/>
    </location>
</feature>
<gene>
    <name evidence="3" type="ORF">G3574_06630</name>
</gene>
<dbReference type="RefSeq" id="WP_163961285.1">
    <property type="nucleotide sequence ID" value="NZ_JAAIVB010000014.1"/>
</dbReference>
<name>A0A6B3SIV2_9BURK</name>
<keyword evidence="4" id="KW-1185">Reference proteome</keyword>
<dbReference type="AlphaFoldDB" id="A0A6B3SIV2"/>
<evidence type="ECO:0000259" key="2">
    <source>
        <dbReference type="Pfam" id="PF16537"/>
    </source>
</evidence>
<proteinExistence type="predicted"/>
<comment type="caution">
    <text evidence="3">The sequence shown here is derived from an EMBL/GenBank/DDBJ whole genome shotgun (WGS) entry which is preliminary data.</text>
</comment>
<accession>A0A6B3SIV2</accession>
<dbReference type="EMBL" id="JAAIVB010000014">
    <property type="protein sequence ID" value="NEX60747.1"/>
    <property type="molecule type" value="Genomic_DNA"/>
</dbReference>
<feature type="region of interest" description="Disordered" evidence="1">
    <location>
        <begin position="14"/>
        <end position="40"/>
    </location>
</feature>
<feature type="compositionally biased region" description="Gly residues" evidence="1">
    <location>
        <begin position="19"/>
        <end position="33"/>
    </location>
</feature>
<dbReference type="InterPro" id="IPR032389">
    <property type="entry name" value="GspB_C"/>
</dbReference>
<feature type="compositionally biased region" description="Basic and acidic residues" evidence="1">
    <location>
        <begin position="133"/>
        <end position="161"/>
    </location>
</feature>
<dbReference type="Proteomes" id="UP000482155">
    <property type="component" value="Unassembled WGS sequence"/>
</dbReference>
<evidence type="ECO:0000256" key="1">
    <source>
        <dbReference type="SAM" id="MobiDB-lite"/>
    </source>
</evidence>
<feature type="region of interest" description="Disordered" evidence="1">
    <location>
        <begin position="68"/>
        <end position="172"/>
    </location>
</feature>
<feature type="compositionally biased region" description="Pro residues" evidence="1">
    <location>
        <begin position="68"/>
        <end position="77"/>
    </location>
</feature>
<evidence type="ECO:0000313" key="3">
    <source>
        <dbReference type="EMBL" id="NEX60747.1"/>
    </source>
</evidence>
<feature type="domain" description="Type II secretion system protein GspB C-terminal" evidence="2">
    <location>
        <begin position="180"/>
        <end position="236"/>
    </location>
</feature>
<protein>
    <submittedName>
        <fullName evidence="3">General secretion pathway protein GspB</fullName>
    </submittedName>
</protein>
<dbReference type="GO" id="GO:0015627">
    <property type="term" value="C:type II protein secretion system complex"/>
    <property type="evidence" value="ECO:0007669"/>
    <property type="project" value="InterPro"/>
</dbReference>
<organism evidence="3 4">
    <name type="scientific">Noviherbaspirillum galbum</name>
    <dbReference type="NCBI Taxonomy" id="2709383"/>
    <lineage>
        <taxon>Bacteria</taxon>
        <taxon>Pseudomonadati</taxon>
        <taxon>Pseudomonadota</taxon>
        <taxon>Betaproteobacteria</taxon>
        <taxon>Burkholderiales</taxon>
        <taxon>Oxalobacteraceae</taxon>
        <taxon>Noviherbaspirillum</taxon>
    </lineage>
</organism>
<reference evidence="3 4" key="1">
    <citation type="submission" date="2020-02" db="EMBL/GenBank/DDBJ databases">
        <authorList>
            <person name="Kim M.K."/>
        </authorList>
    </citation>
    <scope>NUCLEOTIDE SEQUENCE [LARGE SCALE GENOMIC DNA]</scope>
    <source>
        <strain evidence="3 4">17J57-3</strain>
    </source>
</reference>
<dbReference type="Pfam" id="PF16537">
    <property type="entry name" value="T2SSB"/>
    <property type="match status" value="1"/>
</dbReference>
<evidence type="ECO:0000313" key="4">
    <source>
        <dbReference type="Proteomes" id="UP000482155"/>
    </source>
</evidence>